<proteinExistence type="predicted"/>
<dbReference type="EMBL" id="JBHTBD010000004">
    <property type="protein sequence ID" value="MFC7295383.1"/>
    <property type="molecule type" value="Genomic_DNA"/>
</dbReference>
<dbReference type="PROSITE" id="PS51257">
    <property type="entry name" value="PROKAR_LIPOPROTEIN"/>
    <property type="match status" value="1"/>
</dbReference>
<protein>
    <submittedName>
        <fullName evidence="1">Uncharacterized protein</fullName>
    </submittedName>
</protein>
<dbReference type="RefSeq" id="WP_100688278.1">
    <property type="nucleotide sequence ID" value="NZ_JBHTBD010000004.1"/>
</dbReference>
<evidence type="ECO:0000313" key="1">
    <source>
        <dbReference type="EMBL" id="MFC7295383.1"/>
    </source>
</evidence>
<evidence type="ECO:0000313" key="2">
    <source>
        <dbReference type="Proteomes" id="UP001596506"/>
    </source>
</evidence>
<dbReference type="Proteomes" id="UP001596506">
    <property type="component" value="Unassembled WGS sequence"/>
</dbReference>
<dbReference type="SUPFAM" id="SSF141072">
    <property type="entry name" value="CalX-like"/>
    <property type="match status" value="1"/>
</dbReference>
<accession>A0ABW2IWY5</accession>
<gene>
    <name evidence="1" type="ORF">ACFQQA_11675</name>
</gene>
<organism evidence="1 2">
    <name type="scientific">Marinobacter aromaticivorans</name>
    <dbReference type="NCBI Taxonomy" id="1494078"/>
    <lineage>
        <taxon>Bacteria</taxon>
        <taxon>Pseudomonadati</taxon>
        <taxon>Pseudomonadota</taxon>
        <taxon>Gammaproteobacteria</taxon>
        <taxon>Pseudomonadales</taxon>
        <taxon>Marinobacteraceae</taxon>
        <taxon>Marinobacter</taxon>
    </lineage>
</organism>
<name>A0ABW2IWY5_9GAMM</name>
<dbReference type="InterPro" id="IPR038081">
    <property type="entry name" value="CalX-like_sf"/>
</dbReference>
<sequence>MRAELFPRTAAFAMQVAVVFVLSLTASGCKTEKDPDQPTILGVPPGTAYLGVEYSYNFGAYGGEGILDYTLTNAPSWLALEDTSNKARQGIIMRGVPGLTGGARGDADLGKQEDINLVTTDGRMAGAQPFDIEVKYNVLSLEAEAFEEGVASTVPDSNEQSCKLPDLDTPGEHSFTINLYDDNGEVTGTRNLTVPTRQVFAKISLERPSVTRVAVAFELTSDYDASNCDPNITAPHQRCDHSRANTGDAIIGQDIVALGSGSASLLEELPYLAYDTDSSGASTSGVVTLEPGITECYIRLEVAEDSFPEPSEAAQLRLTEVRSGLAGLGASNGGVRTSLVINDNEPEVSLETLAGGARDALNVGGTRAYVARLTGEREGTVRARLKHTADSTARLGAEFSTNLQNDELVFPDGVDEIEFSIQIADPGSYTNVGSNDRFILLGLDEGFQRGRENYARAAAEEMLRISINELVTPLALGSGSSFVATDLAVGHAGRMFVSGYDRTQNDRVQVRIFDQKGNLFQQLEISAPGDQLSEPQVTIDVARREVTRNNIKTERFELLVAYSTDGVVAGTTEQGGMDVVSSLYWYNPESNGGEYVETWTVRTGTADDDLVRWAGINVASGFVVIAGETKGKWPGQTATGGYDSFLQRLDSLPDGNQFVPALAWTRQAGSSADDRVAGASAEGASALLFGSAQGAVNGEPPLGGWDAYFYTAASGDGDVSVRQRGTEGDEQVVDGFVGGNILWLLGNGASEYAVERNAETEDGSVILVSQPNSSASGFILGYSTAGDVVRAYNLNDEADSSTEHFLALAGFDGDLVAAGHTDGDFTGTAIASGVNSGIVTRISTLPEADSGSGTDAETGVFRGEWRSQLNTGASRITRLANYRDDEIVALSLQGAQWKLILFSPEGVLLTP</sequence>
<comment type="caution">
    <text evidence="1">The sequence shown here is derived from an EMBL/GenBank/DDBJ whole genome shotgun (WGS) entry which is preliminary data.</text>
</comment>
<reference evidence="2" key="1">
    <citation type="journal article" date="2019" name="Int. J. Syst. Evol. Microbiol.">
        <title>The Global Catalogue of Microorganisms (GCM) 10K type strain sequencing project: providing services to taxonomists for standard genome sequencing and annotation.</title>
        <authorList>
            <consortium name="The Broad Institute Genomics Platform"/>
            <consortium name="The Broad Institute Genome Sequencing Center for Infectious Disease"/>
            <person name="Wu L."/>
            <person name="Ma J."/>
        </authorList>
    </citation>
    <scope>NUCLEOTIDE SEQUENCE [LARGE SCALE GENOMIC DNA]</scope>
    <source>
        <strain evidence="2">CCUG 60559</strain>
    </source>
</reference>
<keyword evidence="2" id="KW-1185">Reference proteome</keyword>